<evidence type="ECO:0000256" key="2">
    <source>
        <dbReference type="ARBA" id="ARBA00023002"/>
    </source>
</evidence>
<dbReference type="InterPro" id="IPR029039">
    <property type="entry name" value="Flavoprotein-like_sf"/>
</dbReference>
<dbReference type="SUPFAM" id="SSF52218">
    <property type="entry name" value="Flavoproteins"/>
    <property type="match status" value="1"/>
</dbReference>
<dbReference type="Proteomes" id="UP000031408">
    <property type="component" value="Unassembled WGS sequence"/>
</dbReference>
<dbReference type="PANTHER" id="PTHR10204">
    <property type="entry name" value="NAD P H OXIDOREDUCTASE-RELATED"/>
    <property type="match status" value="1"/>
</dbReference>
<evidence type="ECO:0000259" key="3">
    <source>
        <dbReference type="Pfam" id="PF02525"/>
    </source>
</evidence>
<keyword evidence="2" id="KW-0560">Oxidoreductase</keyword>
<dbReference type="STRING" id="1349421.OI18_12475"/>
<organism evidence="4 5">
    <name type="scientific">Flavihumibacter solisilvae</name>
    <dbReference type="NCBI Taxonomy" id="1349421"/>
    <lineage>
        <taxon>Bacteria</taxon>
        <taxon>Pseudomonadati</taxon>
        <taxon>Bacteroidota</taxon>
        <taxon>Chitinophagia</taxon>
        <taxon>Chitinophagales</taxon>
        <taxon>Chitinophagaceae</taxon>
        <taxon>Flavihumibacter</taxon>
    </lineage>
</organism>
<dbReference type="EMBL" id="JSVC01000013">
    <property type="protein sequence ID" value="KIC94420.1"/>
    <property type="molecule type" value="Genomic_DNA"/>
</dbReference>
<dbReference type="GO" id="GO:0005829">
    <property type="term" value="C:cytosol"/>
    <property type="evidence" value="ECO:0007669"/>
    <property type="project" value="TreeGrafter"/>
</dbReference>
<gene>
    <name evidence="4" type="ORF">OI18_12475</name>
</gene>
<dbReference type="RefSeq" id="WP_039140182.1">
    <property type="nucleotide sequence ID" value="NZ_JSVC01000013.1"/>
</dbReference>
<feature type="domain" description="Flavodoxin-like fold" evidence="3">
    <location>
        <begin position="3"/>
        <end position="173"/>
    </location>
</feature>
<proteinExistence type="inferred from homology"/>
<dbReference type="InterPro" id="IPR003680">
    <property type="entry name" value="Flavodoxin_fold"/>
</dbReference>
<sequence length="195" mass="22286">MAKNILLILGHPSENSFSNALLSAYQKGAESAGAETRTIYVSRLDFNVNLADGYKNGESMQLESDLAASQQLISWADHVVMAYPNWWGFMPAVTKGFIDRIFLPGFAFKHHSGKNFPEKLLKGKSMRLLVTMDTPKWWFYLVYRASQYQILKNIVFGYVGFDPVRFSTFGFIRKSTDKLRAGWLKQVEQLGKHFK</sequence>
<keyword evidence="5" id="KW-1185">Reference proteome</keyword>
<reference evidence="4 5" key="1">
    <citation type="submission" date="2014-11" db="EMBL/GenBank/DDBJ databases">
        <title>Genome sequence of Flavihumibacter solisilvae 3-3.</title>
        <authorList>
            <person name="Zhou G."/>
            <person name="Li M."/>
            <person name="Wang G."/>
        </authorList>
    </citation>
    <scope>NUCLEOTIDE SEQUENCE [LARGE SCALE GENOMIC DNA]</scope>
    <source>
        <strain evidence="4 5">3-3</strain>
    </source>
</reference>
<evidence type="ECO:0000256" key="1">
    <source>
        <dbReference type="ARBA" id="ARBA00006252"/>
    </source>
</evidence>
<comment type="similarity">
    <text evidence="1">Belongs to the NAD(P)H dehydrogenase (quinone) family.</text>
</comment>
<comment type="caution">
    <text evidence="4">The sequence shown here is derived from an EMBL/GenBank/DDBJ whole genome shotgun (WGS) entry which is preliminary data.</text>
</comment>
<dbReference type="OrthoDB" id="652200at2"/>
<dbReference type="AlphaFoldDB" id="A0A0C1IJR9"/>
<evidence type="ECO:0000313" key="5">
    <source>
        <dbReference type="Proteomes" id="UP000031408"/>
    </source>
</evidence>
<protein>
    <submittedName>
        <fullName evidence="4">NAD(P)H dehydrogenase</fullName>
    </submittedName>
</protein>
<name>A0A0C1IJR9_9BACT</name>
<dbReference type="PANTHER" id="PTHR10204:SF34">
    <property type="entry name" value="NAD(P)H DEHYDROGENASE [QUINONE] 1 ISOFORM 1"/>
    <property type="match status" value="1"/>
</dbReference>
<dbReference type="InterPro" id="IPR051545">
    <property type="entry name" value="NAD(P)H_dehydrogenase_qn"/>
</dbReference>
<dbReference type="Pfam" id="PF02525">
    <property type="entry name" value="Flavodoxin_2"/>
    <property type="match status" value="1"/>
</dbReference>
<dbReference type="Gene3D" id="3.40.50.360">
    <property type="match status" value="1"/>
</dbReference>
<dbReference type="GO" id="GO:0003955">
    <property type="term" value="F:NAD(P)H dehydrogenase (quinone) activity"/>
    <property type="evidence" value="ECO:0007669"/>
    <property type="project" value="TreeGrafter"/>
</dbReference>
<evidence type="ECO:0000313" key="4">
    <source>
        <dbReference type="EMBL" id="KIC94420.1"/>
    </source>
</evidence>
<accession>A0A0C1IJR9</accession>